<evidence type="ECO:0000313" key="9">
    <source>
        <dbReference type="EMBL" id="KAG6389159.1"/>
    </source>
</evidence>
<evidence type="ECO:0000256" key="5">
    <source>
        <dbReference type="ARBA" id="ARBA00023163"/>
    </source>
</evidence>
<dbReference type="GO" id="GO:0005634">
    <property type="term" value="C:nucleus"/>
    <property type="evidence" value="ECO:0007669"/>
    <property type="project" value="UniProtKB-SubCell"/>
</dbReference>
<evidence type="ECO:0000256" key="6">
    <source>
        <dbReference type="ARBA" id="ARBA00023242"/>
    </source>
</evidence>
<organism evidence="9">
    <name type="scientific">Salvia splendens</name>
    <name type="common">Scarlet sage</name>
    <dbReference type="NCBI Taxonomy" id="180675"/>
    <lineage>
        <taxon>Eukaryota</taxon>
        <taxon>Viridiplantae</taxon>
        <taxon>Streptophyta</taxon>
        <taxon>Embryophyta</taxon>
        <taxon>Tracheophyta</taxon>
        <taxon>Spermatophyta</taxon>
        <taxon>Magnoliopsida</taxon>
        <taxon>eudicotyledons</taxon>
        <taxon>Gunneridae</taxon>
        <taxon>Pentapetalae</taxon>
        <taxon>asterids</taxon>
        <taxon>lamiids</taxon>
        <taxon>Lamiales</taxon>
        <taxon>Lamiaceae</taxon>
        <taxon>Nepetoideae</taxon>
        <taxon>Mentheae</taxon>
        <taxon>Salviinae</taxon>
        <taxon>Salvia</taxon>
        <taxon>Salvia subgen. Calosphace</taxon>
        <taxon>core Calosphace</taxon>
    </lineage>
</organism>
<protein>
    <recommendedName>
        <fullName evidence="8">BZIP domain-containing protein</fullName>
    </recommendedName>
</protein>
<dbReference type="GO" id="GO:0003700">
    <property type="term" value="F:DNA-binding transcription factor activity"/>
    <property type="evidence" value="ECO:0007669"/>
    <property type="project" value="InterPro"/>
</dbReference>
<reference evidence="9" key="1">
    <citation type="submission" date="2018-01" db="EMBL/GenBank/DDBJ databases">
        <authorList>
            <person name="Mao J.F."/>
        </authorList>
    </citation>
    <scope>NUCLEOTIDE SEQUENCE</scope>
    <source>
        <strain evidence="9">Huo1</strain>
        <tissue evidence="9">Leaf</tissue>
    </source>
</reference>
<evidence type="ECO:0000256" key="2">
    <source>
        <dbReference type="ARBA" id="ARBA00007163"/>
    </source>
</evidence>
<feature type="compositionally biased region" description="Polar residues" evidence="7">
    <location>
        <begin position="182"/>
        <end position="193"/>
    </location>
</feature>
<evidence type="ECO:0000256" key="4">
    <source>
        <dbReference type="ARBA" id="ARBA00023125"/>
    </source>
</evidence>
<dbReference type="Pfam" id="PF12498">
    <property type="entry name" value="bZIP_C"/>
    <property type="match status" value="1"/>
</dbReference>
<comment type="subcellular location">
    <subcellularLocation>
        <location evidence="1">Nucleus</location>
    </subcellularLocation>
</comment>
<proteinExistence type="inferred from homology"/>
<dbReference type="AlphaFoldDB" id="A0A8X8Z2U3"/>
<sequence>MREMESVFSVDDISDGFWSPHAPPVFLQDDADAHHPTSSAAAGMNRSPSEWAFQRFLQEATSPDHSITTSFPTDDVVKTKASHHHRIDNHQPAPAPEAPPNIPIDSQEYQALLKSRLDLACAAVALTWETNGKAPGSNASAPAVADLGSQVSNLSSSKASGMDLSKTQVEDFSEMVGVPPLLSSSTKSVAQVRSTSSGSSGDQSDDDEAETEASQNMDPADAKRMRRMISNRESARRSRRRKQAHMSERETQVSQLRVENATLVKRFTDINQKYNESAVDNRVLKADVETLRAKVKMAEESVKRVTGLNSIFHAMSELSTTGMQSFGRSPSKTSADAAVPLQDQRYYLSSSHNHLTNLGIQNDLVDIPPVDNVPSNTTAAIGGNKIGRSVPMQRHANLEHMQNHSCEGMGSSGTRGAGELQMPNVMWSKGDMPLDSLELRFQVAQSSMVHACGSELGTWWIGDMGET</sequence>
<dbReference type="SMART" id="SM00338">
    <property type="entry name" value="BRLZ"/>
    <property type="match status" value="1"/>
</dbReference>
<evidence type="ECO:0000256" key="7">
    <source>
        <dbReference type="SAM" id="MobiDB-lite"/>
    </source>
</evidence>
<dbReference type="InterPro" id="IPR020983">
    <property type="entry name" value="Basic_leucine-zipper_C"/>
</dbReference>
<evidence type="ECO:0000259" key="8">
    <source>
        <dbReference type="PROSITE" id="PS50217"/>
    </source>
</evidence>
<evidence type="ECO:0000256" key="3">
    <source>
        <dbReference type="ARBA" id="ARBA00023015"/>
    </source>
</evidence>
<dbReference type="InterPro" id="IPR046347">
    <property type="entry name" value="bZIP_sf"/>
</dbReference>
<dbReference type="GO" id="GO:0046983">
    <property type="term" value="F:protein dimerization activity"/>
    <property type="evidence" value="ECO:0007669"/>
    <property type="project" value="UniProtKB-ARBA"/>
</dbReference>
<gene>
    <name evidence="9" type="ORF">SASPL_150618</name>
</gene>
<reference evidence="9" key="2">
    <citation type="submission" date="2020-08" db="EMBL/GenBank/DDBJ databases">
        <title>Plant Genome Project.</title>
        <authorList>
            <person name="Zhang R.-G."/>
        </authorList>
    </citation>
    <scope>NUCLEOTIDE SEQUENCE</scope>
    <source>
        <strain evidence="9">Huo1</strain>
        <tissue evidence="9">Leaf</tissue>
    </source>
</reference>
<dbReference type="Pfam" id="PF00170">
    <property type="entry name" value="bZIP_1"/>
    <property type="match status" value="1"/>
</dbReference>
<keyword evidence="3" id="KW-0805">Transcription regulation</keyword>
<evidence type="ECO:0000313" key="10">
    <source>
        <dbReference type="Proteomes" id="UP000298416"/>
    </source>
</evidence>
<feature type="compositionally biased region" description="Pro residues" evidence="7">
    <location>
        <begin position="93"/>
        <end position="102"/>
    </location>
</feature>
<dbReference type="PANTHER" id="PTHR46408:SF10">
    <property type="entry name" value="BASIC LEUCINE ZIPPER 63"/>
    <property type="match status" value="1"/>
</dbReference>
<keyword evidence="10" id="KW-1185">Reference proteome</keyword>
<dbReference type="PROSITE" id="PS50217">
    <property type="entry name" value="BZIP"/>
    <property type="match status" value="1"/>
</dbReference>
<keyword evidence="5" id="KW-0804">Transcription</keyword>
<comment type="similarity">
    <text evidence="2">Belongs to the bZIP family.</text>
</comment>
<dbReference type="EMBL" id="PNBA02000020">
    <property type="protein sequence ID" value="KAG6389159.1"/>
    <property type="molecule type" value="Genomic_DNA"/>
</dbReference>
<dbReference type="FunFam" id="1.20.5.170:FF:000020">
    <property type="entry name" value="BZIP transcription factor"/>
    <property type="match status" value="1"/>
</dbReference>
<feature type="region of interest" description="Disordered" evidence="7">
    <location>
        <begin position="77"/>
        <end position="102"/>
    </location>
</feature>
<dbReference type="Proteomes" id="UP000298416">
    <property type="component" value="Unassembled WGS sequence"/>
</dbReference>
<dbReference type="GO" id="GO:0003677">
    <property type="term" value="F:DNA binding"/>
    <property type="evidence" value="ECO:0007669"/>
    <property type="project" value="UniProtKB-KW"/>
</dbReference>
<feature type="region of interest" description="Disordered" evidence="7">
    <location>
        <begin position="179"/>
        <end position="253"/>
    </location>
</feature>
<evidence type="ECO:0000256" key="1">
    <source>
        <dbReference type="ARBA" id="ARBA00004123"/>
    </source>
</evidence>
<dbReference type="Gene3D" id="1.20.5.170">
    <property type="match status" value="1"/>
</dbReference>
<dbReference type="InterPro" id="IPR004827">
    <property type="entry name" value="bZIP"/>
</dbReference>
<keyword evidence="6" id="KW-0539">Nucleus</keyword>
<feature type="domain" description="BZIP" evidence="8">
    <location>
        <begin position="221"/>
        <end position="276"/>
    </location>
</feature>
<comment type="caution">
    <text evidence="9">The sequence shown here is derived from an EMBL/GenBank/DDBJ whole genome shotgun (WGS) entry which is preliminary data.</text>
</comment>
<dbReference type="PROSITE" id="PS00036">
    <property type="entry name" value="BZIP_BASIC"/>
    <property type="match status" value="1"/>
</dbReference>
<name>A0A8X8Z2U3_SALSN</name>
<dbReference type="SUPFAM" id="SSF57959">
    <property type="entry name" value="Leucine zipper domain"/>
    <property type="match status" value="1"/>
</dbReference>
<dbReference type="PANTHER" id="PTHR46408">
    <property type="entry name" value="BASIC LEUCINE ZIPPER 63"/>
    <property type="match status" value="1"/>
</dbReference>
<accession>A0A8X8Z2U3</accession>
<keyword evidence="4" id="KW-0238">DNA-binding</keyword>